<evidence type="ECO:0000256" key="1">
    <source>
        <dbReference type="SAM" id="SignalP"/>
    </source>
</evidence>
<dbReference type="Proteomes" id="UP001176961">
    <property type="component" value="Unassembled WGS sequence"/>
</dbReference>
<name>A0AA36M571_CYLNA</name>
<keyword evidence="3" id="KW-1185">Reference proteome</keyword>
<feature type="signal peptide" evidence="1">
    <location>
        <begin position="1"/>
        <end position="19"/>
    </location>
</feature>
<proteinExistence type="predicted"/>
<sequence length="68" mass="7895">MNFLFFLFLLGACLGLTNAITLENCCKRCHPRSGWLGVYQPYGKISYIDVNFGYFVLGNYMDRFLRNV</sequence>
<gene>
    <name evidence="2" type="ORF">CYNAS_LOCUS9440</name>
</gene>
<comment type="caution">
    <text evidence="2">The sequence shown here is derived from an EMBL/GenBank/DDBJ whole genome shotgun (WGS) entry which is preliminary data.</text>
</comment>
<organism evidence="2 3">
    <name type="scientific">Cylicocyclus nassatus</name>
    <name type="common">Nematode worm</name>
    <dbReference type="NCBI Taxonomy" id="53992"/>
    <lineage>
        <taxon>Eukaryota</taxon>
        <taxon>Metazoa</taxon>
        <taxon>Ecdysozoa</taxon>
        <taxon>Nematoda</taxon>
        <taxon>Chromadorea</taxon>
        <taxon>Rhabditida</taxon>
        <taxon>Rhabditina</taxon>
        <taxon>Rhabditomorpha</taxon>
        <taxon>Strongyloidea</taxon>
        <taxon>Strongylidae</taxon>
        <taxon>Cylicocyclus</taxon>
    </lineage>
</organism>
<evidence type="ECO:0000313" key="3">
    <source>
        <dbReference type="Proteomes" id="UP001176961"/>
    </source>
</evidence>
<reference evidence="2" key="1">
    <citation type="submission" date="2023-07" db="EMBL/GenBank/DDBJ databases">
        <authorList>
            <consortium name="CYATHOMIX"/>
        </authorList>
    </citation>
    <scope>NUCLEOTIDE SEQUENCE</scope>
    <source>
        <strain evidence="2">N/A</strain>
    </source>
</reference>
<accession>A0AA36M571</accession>
<evidence type="ECO:0000313" key="2">
    <source>
        <dbReference type="EMBL" id="CAJ0597457.1"/>
    </source>
</evidence>
<dbReference type="AlphaFoldDB" id="A0AA36M571"/>
<dbReference type="EMBL" id="CATQJL010000223">
    <property type="protein sequence ID" value="CAJ0597457.1"/>
    <property type="molecule type" value="Genomic_DNA"/>
</dbReference>
<keyword evidence="1" id="KW-0732">Signal</keyword>
<protein>
    <submittedName>
        <fullName evidence="2">Uncharacterized protein</fullName>
    </submittedName>
</protein>
<feature type="chain" id="PRO_5041439762" evidence="1">
    <location>
        <begin position="20"/>
        <end position="68"/>
    </location>
</feature>